<keyword evidence="3" id="KW-0378">Hydrolase</keyword>
<feature type="transmembrane region" description="Helical" evidence="1">
    <location>
        <begin position="148"/>
        <end position="164"/>
    </location>
</feature>
<dbReference type="Proteomes" id="UP000824230">
    <property type="component" value="Unassembled WGS sequence"/>
</dbReference>
<feature type="transmembrane region" description="Helical" evidence="1">
    <location>
        <begin position="226"/>
        <end position="246"/>
    </location>
</feature>
<protein>
    <submittedName>
        <fullName evidence="3">CPBP family intramembrane metalloprotease</fullName>
    </submittedName>
</protein>
<keyword evidence="1" id="KW-0472">Membrane</keyword>
<dbReference type="InterPro" id="IPR042150">
    <property type="entry name" value="MmRce1-like"/>
</dbReference>
<dbReference type="AlphaFoldDB" id="A0A9D1VP93"/>
<keyword evidence="1" id="KW-0812">Transmembrane</keyword>
<evidence type="ECO:0000256" key="1">
    <source>
        <dbReference type="SAM" id="Phobius"/>
    </source>
</evidence>
<dbReference type="EMBL" id="DXFG01000285">
    <property type="protein sequence ID" value="HIX38693.1"/>
    <property type="molecule type" value="Genomic_DNA"/>
</dbReference>
<keyword evidence="3" id="KW-0645">Protease</keyword>
<feature type="transmembrane region" description="Helical" evidence="1">
    <location>
        <begin position="43"/>
        <end position="60"/>
    </location>
</feature>
<feature type="transmembrane region" description="Helical" evidence="1">
    <location>
        <begin position="252"/>
        <end position="273"/>
    </location>
</feature>
<dbReference type="GO" id="GO:0080120">
    <property type="term" value="P:CAAX-box protein maturation"/>
    <property type="evidence" value="ECO:0007669"/>
    <property type="project" value="UniProtKB-ARBA"/>
</dbReference>
<feature type="transmembrane region" description="Helical" evidence="1">
    <location>
        <begin position="310"/>
        <end position="333"/>
    </location>
</feature>
<feature type="transmembrane region" description="Helical" evidence="1">
    <location>
        <begin position="72"/>
        <end position="93"/>
    </location>
</feature>
<keyword evidence="3" id="KW-0482">Metalloprotease</keyword>
<evidence type="ECO:0000313" key="3">
    <source>
        <dbReference type="EMBL" id="HIX38693.1"/>
    </source>
</evidence>
<name>A0A9D1VP93_9FIRM</name>
<gene>
    <name evidence="3" type="ORF">H9738_12630</name>
</gene>
<feature type="transmembrane region" description="Helical" evidence="1">
    <location>
        <begin position="280"/>
        <end position="298"/>
    </location>
</feature>
<feature type="domain" description="CAAX prenyl protease 2/Lysostaphin resistance protein A-like" evidence="2">
    <location>
        <begin position="191"/>
        <end position="291"/>
    </location>
</feature>
<accession>A0A9D1VP93</accession>
<dbReference type="PANTHER" id="PTHR35797:SF1">
    <property type="entry name" value="PROTEASE"/>
    <property type="match status" value="1"/>
</dbReference>
<dbReference type="GO" id="GO:0008237">
    <property type="term" value="F:metallopeptidase activity"/>
    <property type="evidence" value="ECO:0007669"/>
    <property type="project" value="UniProtKB-KW"/>
</dbReference>
<proteinExistence type="predicted"/>
<evidence type="ECO:0000313" key="4">
    <source>
        <dbReference type="Proteomes" id="UP000824230"/>
    </source>
</evidence>
<dbReference type="Pfam" id="PF02517">
    <property type="entry name" value="Rce1-like"/>
    <property type="match status" value="1"/>
</dbReference>
<keyword evidence="1" id="KW-1133">Transmembrane helix</keyword>
<feature type="transmembrane region" description="Helical" evidence="1">
    <location>
        <begin position="12"/>
        <end position="31"/>
    </location>
</feature>
<feature type="transmembrane region" description="Helical" evidence="1">
    <location>
        <begin position="184"/>
        <end position="205"/>
    </location>
</feature>
<feature type="transmembrane region" description="Helical" evidence="1">
    <location>
        <begin position="105"/>
        <end position="128"/>
    </location>
</feature>
<dbReference type="PANTHER" id="PTHR35797">
    <property type="entry name" value="PROTEASE-RELATED"/>
    <property type="match status" value="1"/>
</dbReference>
<evidence type="ECO:0000259" key="2">
    <source>
        <dbReference type="Pfam" id="PF02517"/>
    </source>
</evidence>
<comment type="caution">
    <text evidence="3">The sequence shown here is derived from an EMBL/GenBank/DDBJ whole genome shotgun (WGS) entry which is preliminary data.</text>
</comment>
<dbReference type="GO" id="GO:0004175">
    <property type="term" value="F:endopeptidase activity"/>
    <property type="evidence" value="ECO:0007669"/>
    <property type="project" value="UniProtKB-ARBA"/>
</dbReference>
<reference evidence="3" key="1">
    <citation type="journal article" date="2021" name="PeerJ">
        <title>Extensive microbial diversity within the chicken gut microbiome revealed by metagenomics and culture.</title>
        <authorList>
            <person name="Gilroy R."/>
            <person name="Ravi A."/>
            <person name="Getino M."/>
            <person name="Pursley I."/>
            <person name="Horton D.L."/>
            <person name="Alikhan N.F."/>
            <person name="Baker D."/>
            <person name="Gharbi K."/>
            <person name="Hall N."/>
            <person name="Watson M."/>
            <person name="Adriaenssens E.M."/>
            <person name="Foster-Nyarko E."/>
            <person name="Jarju S."/>
            <person name="Secka A."/>
            <person name="Antonio M."/>
            <person name="Oren A."/>
            <person name="Chaudhuri R.R."/>
            <person name="La Ragione R."/>
            <person name="Hildebrand F."/>
            <person name="Pallen M.J."/>
        </authorList>
    </citation>
    <scope>NUCLEOTIDE SEQUENCE</scope>
    <source>
        <strain evidence="3">ChiHjej12B11-1927</strain>
    </source>
</reference>
<reference evidence="3" key="2">
    <citation type="submission" date="2021-04" db="EMBL/GenBank/DDBJ databases">
        <authorList>
            <person name="Gilroy R."/>
        </authorList>
    </citation>
    <scope>NUCLEOTIDE SEQUENCE</scope>
    <source>
        <strain evidence="3">ChiHjej12B11-1927</strain>
    </source>
</reference>
<organism evidence="3 4">
    <name type="scientific">Candidatus Blautia pullistercoris</name>
    <dbReference type="NCBI Taxonomy" id="2838499"/>
    <lineage>
        <taxon>Bacteria</taxon>
        <taxon>Bacillati</taxon>
        <taxon>Bacillota</taxon>
        <taxon>Clostridia</taxon>
        <taxon>Lachnospirales</taxon>
        <taxon>Lachnospiraceae</taxon>
        <taxon>Blautia</taxon>
    </lineage>
</organism>
<sequence length="342" mass="39166">MRFSETEKRQLIIFAALAYGITYVLGLLMWYGNSTGADLSVFPNAQMLYPAAGVMMAYLFTRKGDQKVPRIFFVTFLVITVLMILCALGSVFLPQSIQAGQMEMSVWMVLVQVVLILGSIVFWITLLVSGKERREACGLRWRNWKKSVLCMLLFFVLYSLRMGISSALGGQMGEFIQLWAVPSTWLYLVTLVLNFFLVVVAFFGEEYGWRYYLQPLLQKRFGLRKGVLLLGVIWGLWHLPLDFFYYTTPDMGVIYVASQIVTCVFIGIFLAYVYMKTRNIWVAVAVHYMNNNLIPMFVGNYSADVLQGQTIAWGDVLASLILNLVIFGWFIFLKPFREKKEA</sequence>
<dbReference type="InterPro" id="IPR003675">
    <property type="entry name" value="Rce1/LyrA-like_dom"/>
</dbReference>